<dbReference type="Proteomes" id="UP000011666">
    <property type="component" value="Unassembled WGS sequence"/>
</dbReference>
<reference evidence="1 2" key="1">
    <citation type="submission" date="2013-01" db="EMBL/GenBank/DDBJ databases">
        <title>Whole genome shotgun sequence of Gordonia soli NBRC 108243.</title>
        <authorList>
            <person name="Isaki-Nakamura S."/>
            <person name="Hosoyama A."/>
            <person name="Tsuchikane K."/>
            <person name="Ando Y."/>
            <person name="Baba S."/>
            <person name="Ohji S."/>
            <person name="Hamada M."/>
            <person name="Tamura T."/>
            <person name="Yamazoe A."/>
            <person name="Yamazaki S."/>
            <person name="Fujita N."/>
        </authorList>
    </citation>
    <scope>NUCLEOTIDE SEQUENCE [LARGE SCALE GENOMIC DNA]</scope>
    <source>
        <strain evidence="1 2">NBRC 108243</strain>
    </source>
</reference>
<dbReference type="AlphaFoldDB" id="M0QN82"/>
<comment type="caution">
    <text evidence="1">The sequence shown here is derived from an EMBL/GenBank/DDBJ whole genome shotgun (WGS) entry which is preliminary data.</text>
</comment>
<dbReference type="eggNOG" id="ENOG5031VZB">
    <property type="taxonomic scope" value="Bacteria"/>
</dbReference>
<sequence>MRASTIEPESVTQRVDELLAEVDEVRQSVGDTFDLAALSRQAELLDQAHDVLTGALDEVDRR</sequence>
<organism evidence="1 2">
    <name type="scientific">Gordonia soli NBRC 108243</name>
    <dbReference type="NCBI Taxonomy" id="1223545"/>
    <lineage>
        <taxon>Bacteria</taxon>
        <taxon>Bacillati</taxon>
        <taxon>Actinomycetota</taxon>
        <taxon>Actinomycetes</taxon>
        <taxon>Mycobacteriales</taxon>
        <taxon>Gordoniaceae</taxon>
        <taxon>Gordonia</taxon>
    </lineage>
</organism>
<dbReference type="EMBL" id="BANX01000027">
    <property type="protein sequence ID" value="GAC69751.1"/>
    <property type="molecule type" value="Genomic_DNA"/>
</dbReference>
<evidence type="ECO:0000313" key="1">
    <source>
        <dbReference type="EMBL" id="GAC69751.1"/>
    </source>
</evidence>
<keyword evidence="2" id="KW-1185">Reference proteome</keyword>
<name>M0QN82_9ACTN</name>
<protein>
    <submittedName>
        <fullName evidence="1">Uncharacterized protein</fullName>
    </submittedName>
</protein>
<proteinExistence type="predicted"/>
<dbReference type="STRING" id="1223545.GS4_27_00290"/>
<evidence type="ECO:0000313" key="2">
    <source>
        <dbReference type="Proteomes" id="UP000011666"/>
    </source>
</evidence>
<accession>M0QN82</accession>
<gene>
    <name evidence="1" type="ORF">GS4_27_00290</name>
</gene>